<name>A0AAQ3KU41_9LILI</name>
<dbReference type="Proteomes" id="UP001327560">
    <property type="component" value="Chromosome 7"/>
</dbReference>
<reference evidence="5 6" key="1">
    <citation type="submission" date="2023-10" db="EMBL/GenBank/DDBJ databases">
        <title>Chromosome-scale genome assembly provides insights into flower coloration mechanisms of Canna indica.</title>
        <authorList>
            <person name="Li C."/>
        </authorList>
    </citation>
    <scope>NUCLEOTIDE SEQUENCE [LARGE SCALE GENOMIC DNA]</scope>
    <source>
        <tissue evidence="5">Flower</tissue>
    </source>
</reference>
<dbReference type="GO" id="GO:0003700">
    <property type="term" value="F:DNA-binding transcription factor activity"/>
    <property type="evidence" value="ECO:0007669"/>
    <property type="project" value="TreeGrafter"/>
</dbReference>
<organism evidence="5 6">
    <name type="scientific">Canna indica</name>
    <name type="common">Indian-shot</name>
    <dbReference type="NCBI Taxonomy" id="4628"/>
    <lineage>
        <taxon>Eukaryota</taxon>
        <taxon>Viridiplantae</taxon>
        <taxon>Streptophyta</taxon>
        <taxon>Embryophyta</taxon>
        <taxon>Tracheophyta</taxon>
        <taxon>Spermatophyta</taxon>
        <taxon>Magnoliopsida</taxon>
        <taxon>Liliopsida</taxon>
        <taxon>Zingiberales</taxon>
        <taxon>Cannaceae</taxon>
        <taxon>Canna</taxon>
    </lineage>
</organism>
<keyword evidence="3" id="KW-0175">Coiled coil</keyword>
<evidence type="ECO:0000259" key="4">
    <source>
        <dbReference type="Pfam" id="PF22754"/>
    </source>
</evidence>
<feature type="domain" description="Plant bHLH transcription factor ACT-like" evidence="4">
    <location>
        <begin position="82"/>
        <end position="156"/>
    </location>
</feature>
<sequence length="165" mass="18452">MAWCHLDGEERGEEVDKGSTYSSSYGYLIMRNSTRLMHGLRKSSIILDASKYIKELKQKVERLNQEITCAQNAAENNSFPVVTVETLEEGFMINVLCEKSCPGMLVSVLEAFEDLGLSVLEAKASCAEAFRLQAVGREAETMDAQVVKEAVLRAIESFFENEKQE</sequence>
<evidence type="ECO:0000256" key="3">
    <source>
        <dbReference type="SAM" id="Coils"/>
    </source>
</evidence>
<dbReference type="Pfam" id="PF22754">
    <property type="entry name" value="bHLH-TF_ACT-like_plant"/>
    <property type="match status" value="1"/>
</dbReference>
<dbReference type="EMBL" id="CP136896">
    <property type="protein sequence ID" value="WOL14784.1"/>
    <property type="molecule type" value="Genomic_DNA"/>
</dbReference>
<feature type="coiled-coil region" evidence="3">
    <location>
        <begin position="46"/>
        <end position="73"/>
    </location>
</feature>
<accession>A0AAQ3KU41</accession>
<evidence type="ECO:0000313" key="5">
    <source>
        <dbReference type="EMBL" id="WOL14784.1"/>
    </source>
</evidence>
<protein>
    <recommendedName>
        <fullName evidence="4">Plant bHLH transcription factor ACT-like domain-containing protein</fullName>
    </recommendedName>
</protein>
<dbReference type="GO" id="GO:0043565">
    <property type="term" value="F:sequence-specific DNA binding"/>
    <property type="evidence" value="ECO:0007669"/>
    <property type="project" value="TreeGrafter"/>
</dbReference>
<keyword evidence="6" id="KW-1185">Reference proteome</keyword>
<comment type="subcellular location">
    <subcellularLocation>
        <location evidence="1">Nucleus</location>
    </subcellularLocation>
</comment>
<evidence type="ECO:0000313" key="6">
    <source>
        <dbReference type="Proteomes" id="UP001327560"/>
    </source>
</evidence>
<dbReference type="PANTHER" id="PTHR31945:SF5">
    <property type="entry name" value="TRANSCRIPTION FACTOR SCREAM-LIKE PROTEIN"/>
    <property type="match status" value="1"/>
</dbReference>
<dbReference type="GO" id="GO:0005634">
    <property type="term" value="C:nucleus"/>
    <property type="evidence" value="ECO:0007669"/>
    <property type="project" value="UniProtKB-SubCell"/>
</dbReference>
<dbReference type="InterPro" id="IPR051358">
    <property type="entry name" value="TF_AMS/ICE1/BHLH6-like"/>
</dbReference>
<dbReference type="AlphaFoldDB" id="A0AAQ3KU41"/>
<proteinExistence type="predicted"/>
<dbReference type="PANTHER" id="PTHR31945">
    <property type="entry name" value="TRANSCRIPTION FACTOR SCREAM2-RELATED"/>
    <property type="match status" value="1"/>
</dbReference>
<keyword evidence="2" id="KW-0539">Nucleus</keyword>
<gene>
    <name evidence="5" type="ORF">Cni_G23565</name>
</gene>
<evidence type="ECO:0000256" key="2">
    <source>
        <dbReference type="ARBA" id="ARBA00023242"/>
    </source>
</evidence>
<dbReference type="InterPro" id="IPR054502">
    <property type="entry name" value="bHLH-TF_ACT-like_plant"/>
</dbReference>
<evidence type="ECO:0000256" key="1">
    <source>
        <dbReference type="ARBA" id="ARBA00004123"/>
    </source>
</evidence>